<organism evidence="1 2">
    <name type="scientific">Saccharibacillus sacchari</name>
    <dbReference type="NCBI Taxonomy" id="456493"/>
    <lineage>
        <taxon>Bacteria</taxon>
        <taxon>Bacillati</taxon>
        <taxon>Bacillota</taxon>
        <taxon>Bacilli</taxon>
        <taxon>Bacillales</taxon>
        <taxon>Paenibacillaceae</taxon>
        <taxon>Saccharibacillus</taxon>
    </lineage>
</organism>
<accession>A0ACC6P650</accession>
<dbReference type="EMBL" id="JBBKAR010000001">
    <property type="protein sequence ID" value="MEJ8302357.1"/>
    <property type="molecule type" value="Genomic_DNA"/>
</dbReference>
<evidence type="ECO:0000313" key="2">
    <source>
        <dbReference type="Proteomes" id="UP001380953"/>
    </source>
</evidence>
<name>A0ACC6P650_9BACL</name>
<dbReference type="Proteomes" id="UP001380953">
    <property type="component" value="Unassembled WGS sequence"/>
</dbReference>
<sequence length="402" mass="42668">MFKAPASKRWSFLLSLLFALACGLAVANIYYAQPLLGQLAQEFGVSQANVGYIIAAVQLFYALGLIFIVPLGDLVNRRRLILLQLLGITVALVCVGFAHDYVLLLAGLAAVGLMAVVTQVLVNFASALAPEAERGKAVGLVTGGVVIGILLARFFAGAISELADWRAVYLTSSGLTLVVTFSLIVMLPQDHSKKSDLAYSQLLRSMLQLFLQENLLRTRAAFAFFIFTAFGMLWTPLSLPLGEAPLSLSPSLIGAFGLAGAVGAIGAANAGKWADRGLGHRATGIALVLLFLSWLPISMLHHSLLLLIAGILLLDFAVQVVHVTNQSLLFAALPDARGRLTGAYMVFYSIGSAVGAVLSTWAYAAYGWSGVCLMGAIVSGVACLLWGWTRVAEKDLLRGKEA</sequence>
<comment type="caution">
    <text evidence="1">The sequence shown here is derived from an EMBL/GenBank/DDBJ whole genome shotgun (WGS) entry which is preliminary data.</text>
</comment>
<reference evidence="1" key="1">
    <citation type="submission" date="2024-03" db="EMBL/GenBank/DDBJ databases">
        <title>Whole genome sequecning of epiphytes from Marcgravia umbellata leaves.</title>
        <authorList>
            <person name="Kumar G."/>
            <person name="Savka M.A."/>
        </authorList>
    </citation>
    <scope>NUCLEOTIDE SEQUENCE</scope>
    <source>
        <strain evidence="1">RIT_BL5</strain>
    </source>
</reference>
<proteinExistence type="predicted"/>
<evidence type="ECO:0000313" key="1">
    <source>
        <dbReference type="EMBL" id="MEJ8302357.1"/>
    </source>
</evidence>
<gene>
    <name evidence="1" type="ORF">WKI47_00360</name>
</gene>
<keyword evidence="2" id="KW-1185">Reference proteome</keyword>
<protein>
    <submittedName>
        <fullName evidence="1">MFS transporter</fullName>
    </submittedName>
</protein>